<proteinExistence type="predicted"/>
<evidence type="ECO:0000256" key="2">
    <source>
        <dbReference type="ARBA" id="ARBA00022729"/>
    </source>
</evidence>
<dbReference type="PANTHER" id="PTHR10380">
    <property type="entry name" value="CUTICLE PROTEIN"/>
    <property type="match status" value="1"/>
</dbReference>
<evidence type="ECO:0000313" key="6">
    <source>
        <dbReference type="EMBL" id="CAH2089160.1"/>
    </source>
</evidence>
<protein>
    <submittedName>
        <fullName evidence="6">Uncharacterized protein</fullName>
    </submittedName>
</protein>
<evidence type="ECO:0000256" key="1">
    <source>
        <dbReference type="ARBA" id="ARBA00022460"/>
    </source>
</evidence>
<accession>A0AAU9TUA9</accession>
<dbReference type="EMBL" id="CAKOGL010000008">
    <property type="protein sequence ID" value="CAH2089160.1"/>
    <property type="molecule type" value="Genomic_DNA"/>
</dbReference>
<feature type="signal peptide" evidence="5">
    <location>
        <begin position="1"/>
        <end position="15"/>
    </location>
</feature>
<dbReference type="AlphaFoldDB" id="A0AAU9TUA9"/>
<dbReference type="PANTHER" id="PTHR10380:SF173">
    <property type="entry name" value="CUTICULAR PROTEIN 47EF, ISOFORM C-RELATED"/>
    <property type="match status" value="1"/>
</dbReference>
<feature type="chain" id="PRO_5043773566" evidence="5">
    <location>
        <begin position="16"/>
        <end position="166"/>
    </location>
</feature>
<dbReference type="Pfam" id="PF00379">
    <property type="entry name" value="Chitin_bind_4"/>
    <property type="match status" value="1"/>
</dbReference>
<evidence type="ECO:0000313" key="7">
    <source>
        <dbReference type="Proteomes" id="UP001153954"/>
    </source>
</evidence>
<comment type="caution">
    <text evidence="6">The sequence shown here is derived from an EMBL/GenBank/DDBJ whole genome shotgun (WGS) entry which is preliminary data.</text>
</comment>
<dbReference type="InterPro" id="IPR050468">
    <property type="entry name" value="Cuticle_Struct_Prot"/>
</dbReference>
<dbReference type="Proteomes" id="UP001153954">
    <property type="component" value="Unassembled WGS sequence"/>
</dbReference>
<evidence type="ECO:0000256" key="5">
    <source>
        <dbReference type="SAM" id="SignalP"/>
    </source>
</evidence>
<dbReference type="PROSITE" id="PS00233">
    <property type="entry name" value="CHIT_BIND_RR_1"/>
    <property type="match status" value="1"/>
</dbReference>
<keyword evidence="1 3" id="KW-0193">Cuticle</keyword>
<evidence type="ECO:0000256" key="3">
    <source>
        <dbReference type="PROSITE-ProRule" id="PRU00497"/>
    </source>
</evidence>
<reference evidence="6" key="1">
    <citation type="submission" date="2022-03" db="EMBL/GenBank/DDBJ databases">
        <authorList>
            <person name="Tunstrom K."/>
        </authorList>
    </citation>
    <scope>NUCLEOTIDE SEQUENCE</scope>
</reference>
<feature type="region of interest" description="Disordered" evidence="4">
    <location>
        <begin position="145"/>
        <end position="166"/>
    </location>
</feature>
<evidence type="ECO:0000256" key="4">
    <source>
        <dbReference type="SAM" id="MobiDB-lite"/>
    </source>
</evidence>
<dbReference type="PROSITE" id="PS51155">
    <property type="entry name" value="CHIT_BIND_RR_2"/>
    <property type="match status" value="1"/>
</dbReference>
<dbReference type="InterPro" id="IPR000618">
    <property type="entry name" value="Insect_cuticle"/>
</dbReference>
<dbReference type="InterPro" id="IPR031311">
    <property type="entry name" value="CHIT_BIND_RR_consensus"/>
</dbReference>
<feature type="compositionally biased region" description="Polar residues" evidence="4">
    <location>
        <begin position="145"/>
        <end position="157"/>
    </location>
</feature>
<dbReference type="GO" id="GO:0062129">
    <property type="term" value="C:chitin-based extracellular matrix"/>
    <property type="evidence" value="ECO:0007669"/>
    <property type="project" value="TreeGrafter"/>
</dbReference>
<keyword evidence="7" id="KW-1185">Reference proteome</keyword>
<name>A0AAU9TUA9_EUPED</name>
<dbReference type="PRINTS" id="PR00947">
    <property type="entry name" value="CUTICLE"/>
</dbReference>
<organism evidence="6 7">
    <name type="scientific">Euphydryas editha</name>
    <name type="common">Edith's checkerspot</name>
    <dbReference type="NCBI Taxonomy" id="104508"/>
    <lineage>
        <taxon>Eukaryota</taxon>
        <taxon>Metazoa</taxon>
        <taxon>Ecdysozoa</taxon>
        <taxon>Arthropoda</taxon>
        <taxon>Hexapoda</taxon>
        <taxon>Insecta</taxon>
        <taxon>Pterygota</taxon>
        <taxon>Neoptera</taxon>
        <taxon>Endopterygota</taxon>
        <taxon>Lepidoptera</taxon>
        <taxon>Glossata</taxon>
        <taxon>Ditrysia</taxon>
        <taxon>Papilionoidea</taxon>
        <taxon>Nymphalidae</taxon>
        <taxon>Nymphalinae</taxon>
        <taxon>Euphydryas</taxon>
    </lineage>
</organism>
<gene>
    <name evidence="6" type="ORF">EEDITHA_LOCUS5246</name>
</gene>
<keyword evidence="2 5" id="KW-0732">Signal</keyword>
<sequence>MNYFIILTLASAAAAARLEKVYLPPNSDSSGAEAGLRTPFLDSETSASANQAQILRYENEIDDQGWHYAYETSDGTKAEQNGHILPGSAPKEGSLQVSGAFSYIGDDGQTYSVSYTADENGFHPVGDHLPTPPPIPEEILKSLQLTASSEGQYSSRKSSYDADAGY</sequence>
<dbReference type="GO" id="GO:0008010">
    <property type="term" value="F:structural constituent of chitin-based larval cuticle"/>
    <property type="evidence" value="ECO:0007669"/>
    <property type="project" value="TreeGrafter"/>
</dbReference>